<proteinExistence type="predicted"/>
<sequence>MLRWCAPPSCNSSFTFLMIRKQEKERHKRKRNWDTECPSFLEERPLQSKRIGVRTVGTAASLSEAWLKCGEGFQGTSGSQSLTKKKATTTGKHLEFSPRPKKEAITYKSTAEFTDITWSSSGSDLSDEDKILSESQKDNGHGSRIDRICNRNILGPEDGASEDELQSIDWEINSDREDASGCNEGEDGEGAAEISDCASCASTHSLTSEEKLPELPEPTSTEILEYSSHSEKEDDSENVLFIDSESPHKCDVNVGLDTRQLMDTVINPRVKSPEPILCTPQKQTAKLSRTPEDSAKKRKLLRGGLAERLNGLQNRERSAISLWRHQCVSYQKTLSGRKSGILIVKILELHEECTMQVATCEQLAGPPSTAPCQGVAPAPGAYLKVLFSRETAGYLQGRPQDIIHIFPPWQKLIIPNGSCPVILNTYFCQKFVAKEDPETTQKVYCRDTPLPRRNITLAWRFRIKDVTDNSPEIQVLHSGLVTTSTSWTHGHEEAKQHLTIGTSSKDSLLDVVESQGAAPYSEVRVQVVVQRVYFLPGRDSTRGQQRSTSGHEDQPGTRVCLLVQDAYGIFGEVHLEGAVLRDRQLEGRSCSLAGMKVLQKATRGRTPGLFSLLDTLWPPVMPLKVSGHSQPCREVETPLPPPAFCYIFSARPSLEHIDIIEEDSVSKLYQPPVLHYLGEILQTDHLGARCSFYARVIYQRPQLKSLLLLEQREIWLLVTDISLQTKTRSGPHLPKTLPVCVAPSCVLCPEVLQALTVAAPHSVFFRDAVRDHGQIICVERTVLLLQKPLLCVASGADSCELTGPVELDELDSLTPVNSICSVQGTVVDVDESTAFSWPVCDQCGSGRLEQRLEDRGAFSCGDCSRVVTSPVLKRHLQVFLDCPARPQCSVKVKLLQSSISSLLRFAACEDGSYEVKSVLGKEVGLLSCFVQSITTHPASCVGLEEIELLSAGAAPEKRPPWPVDL</sequence>
<dbReference type="CTD" id="23514"/>
<dbReference type="GO" id="GO:0005654">
    <property type="term" value="C:nucleoplasm"/>
    <property type="evidence" value="ECO:0007669"/>
    <property type="project" value="Ensembl"/>
</dbReference>
<dbReference type="InterPro" id="IPR028026">
    <property type="entry name" value="DUF4502"/>
</dbReference>
<reference evidence="4" key="1">
    <citation type="submission" date="2025-08" db="UniProtKB">
        <authorList>
            <consortium name="Ensembl"/>
        </authorList>
    </citation>
    <scope>IDENTIFICATION</scope>
</reference>
<name>A0A8C2YPI8_CHILA</name>
<evidence type="ECO:0000313" key="4">
    <source>
        <dbReference type="Ensembl" id="ENSCLAP00000013814.1"/>
    </source>
</evidence>
<dbReference type="Pfam" id="PF14950">
    <property type="entry name" value="DUF4502"/>
    <property type="match status" value="1"/>
</dbReference>
<reference evidence="4" key="2">
    <citation type="submission" date="2025-09" db="UniProtKB">
        <authorList>
            <consortium name="Ensembl"/>
        </authorList>
    </citation>
    <scope>IDENTIFICATION</scope>
</reference>
<dbReference type="GO" id="GO:0071479">
    <property type="term" value="P:cellular response to ionizing radiation"/>
    <property type="evidence" value="ECO:0007669"/>
    <property type="project" value="Ensembl"/>
</dbReference>
<dbReference type="GO" id="GO:0072711">
    <property type="term" value="P:cellular response to hydroxyurea"/>
    <property type="evidence" value="ECO:0007669"/>
    <property type="project" value="Ensembl"/>
</dbReference>
<evidence type="ECO:0000259" key="2">
    <source>
        <dbReference type="Pfam" id="PF14950"/>
    </source>
</evidence>
<dbReference type="Ensembl" id="ENSCLAT00000013970.1">
    <property type="protein sequence ID" value="ENSCLAP00000013814.1"/>
    <property type="gene ID" value="ENSCLAG00000009550.1"/>
</dbReference>
<evidence type="ECO:0000313" key="5">
    <source>
        <dbReference type="Proteomes" id="UP000694398"/>
    </source>
</evidence>
<protein>
    <submittedName>
        <fullName evidence="4">Scaffold protein involved in DNA repair</fullName>
    </submittedName>
</protein>
<keyword evidence="5" id="KW-1185">Reference proteome</keyword>
<dbReference type="GO" id="GO:2000781">
    <property type="term" value="P:positive regulation of double-strand break repair"/>
    <property type="evidence" value="ECO:0007669"/>
    <property type="project" value="Ensembl"/>
</dbReference>
<dbReference type="OMA" id="KTCRCTF"/>
<dbReference type="Pfam" id="PF14951">
    <property type="entry name" value="DUF4503"/>
    <property type="match status" value="1"/>
</dbReference>
<dbReference type="InterPro" id="IPR028032">
    <property type="entry name" value="DUF4503"/>
</dbReference>
<organism evidence="4 5">
    <name type="scientific">Chinchilla lanigera</name>
    <name type="common">Long-tailed chinchilla</name>
    <name type="synonym">Chinchilla villidera</name>
    <dbReference type="NCBI Taxonomy" id="34839"/>
    <lineage>
        <taxon>Eukaryota</taxon>
        <taxon>Metazoa</taxon>
        <taxon>Chordata</taxon>
        <taxon>Craniata</taxon>
        <taxon>Vertebrata</taxon>
        <taxon>Euteleostomi</taxon>
        <taxon>Mammalia</taxon>
        <taxon>Eutheria</taxon>
        <taxon>Euarchontoglires</taxon>
        <taxon>Glires</taxon>
        <taxon>Rodentia</taxon>
        <taxon>Hystricomorpha</taxon>
        <taxon>Chinchillidae</taxon>
        <taxon>Chinchilla</taxon>
    </lineage>
</organism>
<dbReference type="GeneTree" id="ENSGT00390000014654"/>
<evidence type="ECO:0000256" key="1">
    <source>
        <dbReference type="SAM" id="MobiDB-lite"/>
    </source>
</evidence>
<feature type="region of interest" description="Disordered" evidence="1">
    <location>
        <begin position="74"/>
        <end position="94"/>
    </location>
</feature>
<dbReference type="Proteomes" id="UP000694398">
    <property type="component" value="Unassembled WGS sequence"/>
</dbReference>
<gene>
    <name evidence="4" type="primary">SPIDR</name>
</gene>
<dbReference type="GO" id="GO:0000228">
    <property type="term" value="C:nuclear chromosome"/>
    <property type="evidence" value="ECO:0007669"/>
    <property type="project" value="Ensembl"/>
</dbReference>
<dbReference type="RefSeq" id="XP_005396088.1">
    <property type="nucleotide sequence ID" value="XM_005396031.2"/>
</dbReference>
<dbReference type="OrthoDB" id="1914453at2759"/>
<dbReference type="InterPro" id="IPR053054">
    <property type="entry name" value="DNA_repair-scaffolding"/>
</dbReference>
<accession>A0A8C2YPI8</accession>
<dbReference type="GO" id="GO:0010569">
    <property type="term" value="P:regulation of double-strand break repair via homologous recombination"/>
    <property type="evidence" value="ECO:0007669"/>
    <property type="project" value="Ensembl"/>
</dbReference>
<dbReference type="PANTHER" id="PTHR34347:SF1">
    <property type="entry name" value="DNA REPAIR-SCAFFOLDING PROTEIN"/>
    <property type="match status" value="1"/>
</dbReference>
<dbReference type="GO" id="GO:0070202">
    <property type="term" value="P:regulation of establishment of protein localization to chromosome"/>
    <property type="evidence" value="ECO:0007669"/>
    <property type="project" value="Ensembl"/>
</dbReference>
<feature type="domain" description="DUF4502" evidence="2">
    <location>
        <begin position="28"/>
        <end position="412"/>
    </location>
</feature>
<dbReference type="GO" id="GO:0031334">
    <property type="term" value="P:positive regulation of protein-containing complex assembly"/>
    <property type="evidence" value="ECO:0007669"/>
    <property type="project" value="Ensembl"/>
</dbReference>
<feature type="domain" description="DUF4503" evidence="3">
    <location>
        <begin position="564"/>
        <end position="948"/>
    </location>
</feature>
<dbReference type="GO" id="GO:0000724">
    <property type="term" value="P:double-strand break repair via homologous recombination"/>
    <property type="evidence" value="ECO:0007669"/>
    <property type="project" value="Ensembl"/>
</dbReference>
<dbReference type="AlphaFoldDB" id="A0A8C2YPI8"/>
<evidence type="ECO:0000259" key="3">
    <source>
        <dbReference type="Pfam" id="PF14951"/>
    </source>
</evidence>
<dbReference type="PANTHER" id="PTHR34347">
    <property type="entry name" value="DNA REPAIR-SCAFFOLDING PROTEIN SPIDR"/>
    <property type="match status" value="1"/>
</dbReference>
<dbReference type="GeneID" id="102021091"/>
<dbReference type="GO" id="GO:0072757">
    <property type="term" value="P:cellular response to camptothecin"/>
    <property type="evidence" value="ECO:0007669"/>
    <property type="project" value="Ensembl"/>
</dbReference>